<dbReference type="AlphaFoldDB" id="A0A6N7IYP0"/>
<keyword evidence="5" id="KW-1185">Reference proteome</keyword>
<sequence>MADSNSLQTEGEKRPSPKRKGRKNKKSDYDEDSKGSGAVVVITGVIILLTWLGIIALLIHMDVGGIGTMISPYLKNIPGVNKILPASATASGNATKDDPYAFSSMSEAVARVKQLEKQVAKQKKELNDAKNDSADMSQLKKQLKKYRDNEKKFEKEKTKFYQQVVYADNAPDISNYKQYYEEIEPETAEKLYKQVIGDLQTDSKLSDYAAAYSSMKPKEAAAIFDKMTNNLKLVGKILWTMKKDARGNILGQMDPDTAAAVTKLMEPNSSTPNNSGSTVAAPSTSSGK</sequence>
<gene>
    <name evidence="4" type="ORF">FRC54_05775</name>
</gene>
<feature type="transmembrane region" description="Helical" evidence="3">
    <location>
        <begin position="37"/>
        <end position="59"/>
    </location>
</feature>
<evidence type="ECO:0000256" key="1">
    <source>
        <dbReference type="SAM" id="Coils"/>
    </source>
</evidence>
<feature type="region of interest" description="Disordered" evidence="2">
    <location>
        <begin position="1"/>
        <end position="34"/>
    </location>
</feature>
<feature type="region of interest" description="Disordered" evidence="2">
    <location>
        <begin position="266"/>
        <end position="288"/>
    </location>
</feature>
<dbReference type="SUPFAM" id="SSF158791">
    <property type="entry name" value="MgtE N-terminal domain-like"/>
    <property type="match status" value="1"/>
</dbReference>
<feature type="compositionally biased region" description="Basic residues" evidence="2">
    <location>
        <begin position="16"/>
        <end position="25"/>
    </location>
</feature>
<protein>
    <submittedName>
        <fullName evidence="4">DUF1845 domain-containing protein</fullName>
    </submittedName>
</protein>
<evidence type="ECO:0000256" key="2">
    <source>
        <dbReference type="SAM" id="MobiDB-lite"/>
    </source>
</evidence>
<dbReference type="Proteomes" id="UP000460257">
    <property type="component" value="Unassembled WGS sequence"/>
</dbReference>
<dbReference type="EMBL" id="VOGC01000006">
    <property type="protein sequence ID" value="MQN01424.1"/>
    <property type="molecule type" value="Genomic_DNA"/>
</dbReference>
<evidence type="ECO:0000313" key="5">
    <source>
        <dbReference type="Proteomes" id="UP000460257"/>
    </source>
</evidence>
<comment type="caution">
    <text evidence="4">The sequence shown here is derived from an EMBL/GenBank/DDBJ whole genome shotgun (WGS) entry which is preliminary data.</text>
</comment>
<organism evidence="4 5">
    <name type="scientific">Candidatus Weimeria bifida</name>
    <dbReference type="NCBI Taxonomy" id="2599074"/>
    <lineage>
        <taxon>Bacteria</taxon>
        <taxon>Bacillati</taxon>
        <taxon>Bacillota</taxon>
        <taxon>Clostridia</taxon>
        <taxon>Lachnospirales</taxon>
        <taxon>Lachnospiraceae</taxon>
        <taxon>Candidatus Weimeria</taxon>
    </lineage>
</organism>
<proteinExistence type="predicted"/>
<keyword evidence="3" id="KW-0812">Transmembrane</keyword>
<name>A0A6N7IYP0_9FIRM</name>
<feature type="coiled-coil region" evidence="1">
    <location>
        <begin position="105"/>
        <end position="156"/>
    </location>
</feature>
<evidence type="ECO:0000313" key="4">
    <source>
        <dbReference type="EMBL" id="MQN01424.1"/>
    </source>
</evidence>
<evidence type="ECO:0000256" key="3">
    <source>
        <dbReference type="SAM" id="Phobius"/>
    </source>
</evidence>
<accession>A0A6N7IYP0</accession>
<keyword evidence="1" id="KW-0175">Coiled coil</keyword>
<keyword evidence="3" id="KW-1133">Transmembrane helix</keyword>
<reference evidence="4" key="1">
    <citation type="journal article" date="2020" name="Appl. Environ. Microbiol.">
        <title>Medium-Chain Fatty Acid Synthesis by 'Candidatus Weimeria bifida' gen. nov., sp. nov., and 'Candidatus Pseudoramibacter fermentans' sp. nov.</title>
        <authorList>
            <person name="Scarborough M.J."/>
            <person name="Myers K.S."/>
            <person name="Donohue T.J."/>
            <person name="Noguera D.R."/>
        </authorList>
    </citation>
    <scope>NUCLEOTIDE SEQUENCE</scope>
    <source>
        <strain evidence="4">LCO1.1</strain>
    </source>
</reference>
<feature type="compositionally biased region" description="Low complexity" evidence="2">
    <location>
        <begin position="267"/>
        <end position="278"/>
    </location>
</feature>
<keyword evidence="3" id="KW-0472">Membrane</keyword>